<gene>
    <name evidence="3" type="ORF">MBM_07334</name>
</gene>
<dbReference type="Pfam" id="PF20150">
    <property type="entry name" value="2EXR"/>
    <property type="match status" value="1"/>
</dbReference>
<dbReference type="EMBL" id="JH921445">
    <property type="protein sequence ID" value="EKD14613.1"/>
    <property type="molecule type" value="Genomic_DNA"/>
</dbReference>
<feature type="domain" description="2EXR" evidence="2">
    <location>
        <begin position="41"/>
        <end position="136"/>
    </location>
</feature>
<proteinExistence type="predicted"/>
<accession>K1X1A4</accession>
<dbReference type="HOGENOM" id="CLU_607014_0_0_1"/>
<reference evidence="3 4" key="1">
    <citation type="journal article" date="2012" name="BMC Genomics">
        <title>Sequencing the genome of Marssonina brunnea reveals fungus-poplar co-evolution.</title>
        <authorList>
            <person name="Zhu S."/>
            <person name="Cao Y.-Z."/>
            <person name="Jiang C."/>
            <person name="Tan B.-Y."/>
            <person name="Wang Z."/>
            <person name="Feng S."/>
            <person name="Zhang L."/>
            <person name="Su X.-H."/>
            <person name="Brejova B."/>
            <person name="Vinar T."/>
            <person name="Xu M."/>
            <person name="Wang M.-X."/>
            <person name="Zhang S.-G."/>
            <person name="Huang M.-R."/>
            <person name="Wu R."/>
            <person name="Zhou Y."/>
        </authorList>
    </citation>
    <scope>NUCLEOTIDE SEQUENCE [LARGE SCALE GENOMIC DNA]</scope>
    <source>
        <strain evidence="3 4">MB_m1</strain>
    </source>
</reference>
<dbReference type="KEGG" id="mbe:MBM_07334"/>
<keyword evidence="4" id="KW-1185">Reference proteome</keyword>
<organism evidence="3 4">
    <name type="scientific">Marssonina brunnea f. sp. multigermtubi (strain MB_m1)</name>
    <name type="common">Marssonina leaf spot fungus</name>
    <dbReference type="NCBI Taxonomy" id="1072389"/>
    <lineage>
        <taxon>Eukaryota</taxon>
        <taxon>Fungi</taxon>
        <taxon>Dikarya</taxon>
        <taxon>Ascomycota</taxon>
        <taxon>Pezizomycotina</taxon>
        <taxon>Leotiomycetes</taxon>
        <taxon>Helotiales</taxon>
        <taxon>Drepanopezizaceae</taxon>
        <taxon>Drepanopeziza</taxon>
    </lineage>
</organism>
<evidence type="ECO:0000313" key="4">
    <source>
        <dbReference type="Proteomes" id="UP000006753"/>
    </source>
</evidence>
<dbReference type="PANTHER" id="PTHR35910">
    <property type="entry name" value="2EXR DOMAIN-CONTAINING PROTEIN"/>
    <property type="match status" value="1"/>
</dbReference>
<evidence type="ECO:0000259" key="2">
    <source>
        <dbReference type="Pfam" id="PF20150"/>
    </source>
</evidence>
<name>K1X1A4_MARBU</name>
<dbReference type="InterPro" id="IPR045518">
    <property type="entry name" value="2EXR"/>
</dbReference>
<dbReference type="AlphaFoldDB" id="K1X1A4"/>
<dbReference type="InParanoid" id="K1X1A4"/>
<evidence type="ECO:0000313" key="3">
    <source>
        <dbReference type="EMBL" id="EKD14613.1"/>
    </source>
</evidence>
<protein>
    <recommendedName>
        <fullName evidence="2">2EXR domain-containing protein</fullName>
    </recommendedName>
</protein>
<dbReference type="PANTHER" id="PTHR35910:SF1">
    <property type="entry name" value="2EXR DOMAIN-CONTAINING PROTEIN"/>
    <property type="match status" value="1"/>
</dbReference>
<evidence type="ECO:0000256" key="1">
    <source>
        <dbReference type="SAM" id="MobiDB-lite"/>
    </source>
</evidence>
<feature type="compositionally biased region" description="Basic and acidic residues" evidence="1">
    <location>
        <begin position="387"/>
        <end position="397"/>
    </location>
</feature>
<dbReference type="Proteomes" id="UP000006753">
    <property type="component" value="Unassembled WGS sequence"/>
</dbReference>
<sequence length="451" mass="50609">MINHITRSCDTLRIHNIEPNTTTLDNMPPSLNLAATPAEDFPMFSRLAPELRVKILRQAVLEEKPRTIYLFLMPGTSPKKLWRAYTSSNIALMSVSREARSEAINLYQQPFGISTVQGQSTAERGPLHVDLAKDLIYLSAPERMEGDDPIVIAEVFESVFDTTFTIKDFSINLALDFFLAFFLHIEVITNFHEDGPLIDLTPCKMHLLRGLTIVADTLSLKYRSRKMVIGNARSARNGVAVFAENLEKLLQLATPMLSQPVLQSVNYAIRVRSLEHASSATNLADNAVQPVQFLGDPLGKLRSHSEQEVAAPDFETFLRNPRLRLELRLMIRRNAFSGRITHLENLFNGVVFWSKAIASDNIGLLSRNKEAQRGRRSRSSASSSFDCTHDPGQEKPLRSKSSVEMSYLADREVGLEIFKRVLRATPSPTKRPLEEGSVSMEVFGDVRFPAL</sequence>
<feature type="region of interest" description="Disordered" evidence="1">
    <location>
        <begin position="369"/>
        <end position="401"/>
    </location>
</feature>
<dbReference type="OrthoDB" id="10371885at2759"/>